<gene>
    <name evidence="10" type="ORF">Celaphus_00007605</name>
</gene>
<dbReference type="Proteomes" id="UP000242450">
    <property type="component" value="Chromosome 23"/>
</dbReference>
<feature type="domain" description="Cystatin" evidence="9">
    <location>
        <begin position="87"/>
        <end position="179"/>
    </location>
</feature>
<keyword evidence="5" id="KW-0789">Thiol protease inhibitor</keyword>
<evidence type="ECO:0000256" key="2">
    <source>
        <dbReference type="ARBA" id="ARBA00009403"/>
    </source>
</evidence>
<keyword evidence="11" id="KW-1185">Reference proteome</keyword>
<dbReference type="InterPro" id="IPR000010">
    <property type="entry name" value="Cystatin_dom"/>
</dbReference>
<evidence type="ECO:0000256" key="3">
    <source>
        <dbReference type="ARBA" id="ARBA00022525"/>
    </source>
</evidence>
<evidence type="ECO:0000256" key="1">
    <source>
        <dbReference type="ARBA" id="ARBA00004613"/>
    </source>
</evidence>
<accession>A0A212CC05</accession>
<dbReference type="GO" id="GO:0005576">
    <property type="term" value="C:extracellular region"/>
    <property type="evidence" value="ECO:0007669"/>
    <property type="project" value="UniProtKB-SubCell"/>
</dbReference>
<dbReference type="InterPro" id="IPR046350">
    <property type="entry name" value="Cystatin_sf"/>
</dbReference>
<name>A0A212CC05_CEREH</name>
<feature type="transmembrane region" description="Helical" evidence="8">
    <location>
        <begin position="68"/>
        <end position="87"/>
    </location>
</feature>
<dbReference type="AlphaFoldDB" id="A0A212CC05"/>
<dbReference type="SUPFAM" id="SSF54403">
    <property type="entry name" value="Cystatin/monellin"/>
    <property type="match status" value="2"/>
</dbReference>
<dbReference type="Pfam" id="PF00031">
    <property type="entry name" value="Cystatin"/>
    <property type="match status" value="2"/>
</dbReference>
<keyword evidence="6" id="KW-0732">Signal</keyword>
<evidence type="ECO:0000313" key="11">
    <source>
        <dbReference type="Proteomes" id="UP000242450"/>
    </source>
</evidence>
<dbReference type="PANTHER" id="PTHR47393">
    <property type="entry name" value="CYSTATIN-12-RELATED"/>
    <property type="match status" value="1"/>
</dbReference>
<reference evidence="10 11" key="1">
    <citation type="journal article" date="2018" name="Mol. Genet. Genomics">
        <title>The red deer Cervus elaphus genome CerEla1.0: sequencing, annotating, genes, and chromosomes.</title>
        <authorList>
            <person name="Bana N.A."/>
            <person name="Nyiri A."/>
            <person name="Nagy J."/>
            <person name="Frank K."/>
            <person name="Nagy T."/>
            <person name="Steger V."/>
            <person name="Schiller M."/>
            <person name="Lakatos P."/>
            <person name="Sugar L."/>
            <person name="Horn P."/>
            <person name="Barta E."/>
            <person name="Orosz L."/>
        </authorList>
    </citation>
    <scope>NUCLEOTIDE SEQUENCE [LARGE SCALE GENOMIC DNA]</scope>
    <source>
        <strain evidence="10">Hungarian</strain>
    </source>
</reference>
<protein>
    <recommendedName>
        <fullName evidence="9">Cystatin domain-containing protein</fullName>
    </recommendedName>
</protein>
<dbReference type="OrthoDB" id="9829654at2759"/>
<evidence type="ECO:0000313" key="10">
    <source>
        <dbReference type="EMBL" id="OWK03374.1"/>
    </source>
</evidence>
<comment type="caution">
    <text evidence="10">The sequence shown here is derived from an EMBL/GenBank/DDBJ whole genome shotgun (WGS) entry which is preliminary data.</text>
</comment>
<keyword evidence="3" id="KW-0964">Secreted</keyword>
<dbReference type="InterPro" id="IPR052333">
    <property type="entry name" value="Cystatin_spermatogenesis"/>
</dbReference>
<dbReference type="Gene3D" id="3.10.450.10">
    <property type="match status" value="2"/>
</dbReference>
<evidence type="ECO:0000256" key="5">
    <source>
        <dbReference type="ARBA" id="ARBA00022704"/>
    </source>
</evidence>
<proteinExistence type="inferred from homology"/>
<dbReference type="EMBL" id="MKHE01000023">
    <property type="protein sequence ID" value="OWK03374.1"/>
    <property type="molecule type" value="Genomic_DNA"/>
</dbReference>
<sequence length="309" mass="35260">MRSPAQPLFGAHRRDWLGMLQKGWAEAPSKQEASSAGLQGVQAVEGAPAQRPLPRPCQLSFGLRPNSMFLTATLLLGLAVLGIRVWAIQMEFVDISKDLDYFVVSVEFAVAWFNSGNTEEQAYKLLEVRRAQQKSWTMIYLMDLDLGRTICKKHDEDIDNCPLQESPGERKHSASRTTLDNMFWKLPLLLGLLALGPHARSWIFEEVGKRGKQFSLCVEFAVHHFNEHQPDENAYKLLWVRRSLHKKYSLIYLMDLNLGRTICKKHDEDIDNCPLQEGPEGKKVNCTFIVDSRPWVTQFTLLNSTCQQT</sequence>
<keyword evidence="4" id="KW-0646">Protease inhibitor</keyword>
<keyword evidence="8" id="KW-0812">Transmembrane</keyword>
<keyword evidence="7" id="KW-1015">Disulfide bond</keyword>
<dbReference type="CDD" id="cd00042">
    <property type="entry name" value="CY"/>
    <property type="match status" value="2"/>
</dbReference>
<dbReference type="PANTHER" id="PTHR47393:SF1">
    <property type="entry name" value="CYSTATIN-12"/>
    <property type="match status" value="1"/>
</dbReference>
<dbReference type="GO" id="GO:0004869">
    <property type="term" value="F:cysteine-type endopeptidase inhibitor activity"/>
    <property type="evidence" value="ECO:0007669"/>
    <property type="project" value="UniProtKB-KW"/>
</dbReference>
<evidence type="ECO:0000256" key="8">
    <source>
        <dbReference type="SAM" id="Phobius"/>
    </source>
</evidence>
<dbReference type="SMART" id="SM00043">
    <property type="entry name" value="CY"/>
    <property type="match status" value="2"/>
</dbReference>
<evidence type="ECO:0000259" key="9">
    <source>
        <dbReference type="SMART" id="SM00043"/>
    </source>
</evidence>
<evidence type="ECO:0000256" key="4">
    <source>
        <dbReference type="ARBA" id="ARBA00022690"/>
    </source>
</evidence>
<evidence type="ECO:0000256" key="6">
    <source>
        <dbReference type="ARBA" id="ARBA00022729"/>
    </source>
</evidence>
<keyword evidence="8" id="KW-1133">Transmembrane helix</keyword>
<feature type="domain" description="Cystatin" evidence="9">
    <location>
        <begin position="199"/>
        <end position="307"/>
    </location>
</feature>
<evidence type="ECO:0000256" key="7">
    <source>
        <dbReference type="ARBA" id="ARBA00023157"/>
    </source>
</evidence>
<comment type="similarity">
    <text evidence="2">Belongs to the cystatin family.</text>
</comment>
<keyword evidence="8" id="KW-0472">Membrane</keyword>
<organism evidence="10 11">
    <name type="scientific">Cervus elaphus hippelaphus</name>
    <name type="common">European red deer</name>
    <dbReference type="NCBI Taxonomy" id="46360"/>
    <lineage>
        <taxon>Eukaryota</taxon>
        <taxon>Metazoa</taxon>
        <taxon>Chordata</taxon>
        <taxon>Craniata</taxon>
        <taxon>Vertebrata</taxon>
        <taxon>Euteleostomi</taxon>
        <taxon>Mammalia</taxon>
        <taxon>Eutheria</taxon>
        <taxon>Laurasiatheria</taxon>
        <taxon>Artiodactyla</taxon>
        <taxon>Ruminantia</taxon>
        <taxon>Pecora</taxon>
        <taxon>Cervidae</taxon>
        <taxon>Cervinae</taxon>
        <taxon>Cervus</taxon>
    </lineage>
</organism>
<comment type="subcellular location">
    <subcellularLocation>
        <location evidence="1">Secreted</location>
    </subcellularLocation>
</comment>